<dbReference type="InterPro" id="IPR044983">
    <property type="entry name" value="PNSB1"/>
</dbReference>
<proteinExistence type="predicted"/>
<comment type="caution">
    <text evidence="1">The sequence shown here is derived from an EMBL/GenBank/DDBJ whole genome shotgun (WGS) entry which is preliminary data.</text>
</comment>
<reference evidence="1" key="1">
    <citation type="submission" date="2017-07" db="EMBL/GenBank/DDBJ databases">
        <title>Taro Niue Genome Assembly and Annotation.</title>
        <authorList>
            <person name="Atibalentja N."/>
            <person name="Keating K."/>
            <person name="Fields C.J."/>
        </authorList>
    </citation>
    <scope>NUCLEOTIDE SEQUENCE</scope>
    <source>
        <strain evidence="1">Niue_2</strain>
        <tissue evidence="1">Leaf</tissue>
    </source>
</reference>
<dbReference type="EMBL" id="NMUH01006339">
    <property type="protein sequence ID" value="MQM15048.1"/>
    <property type="molecule type" value="Genomic_DNA"/>
</dbReference>
<dbReference type="SUPFAM" id="SSF53756">
    <property type="entry name" value="UDP-Glycosyltransferase/glycogen phosphorylase"/>
    <property type="match status" value="1"/>
</dbReference>
<accession>A0A843X4M2</accession>
<dbReference type="Proteomes" id="UP000652761">
    <property type="component" value="Unassembled WGS sequence"/>
</dbReference>
<evidence type="ECO:0000313" key="1">
    <source>
        <dbReference type="EMBL" id="MQM15048.1"/>
    </source>
</evidence>
<sequence>MRLPAFATSEHRNWRRRQKQKHWRRWWKEGAAAVAWEGGRGSGGRGVEGFEGGGTGGGGGRGAVEGQLRFHSMEADALEMEKSIVFTYEEIINFIQLAALINDSIGVICTNTSALQLANAHEKRSIALFFLEEKGRLFVPNAEEKRCVIISSKTGKLADIDVDVVKTAMQQEFAGSLVLA</sequence>
<dbReference type="PANTHER" id="PTHR37698:SF1">
    <property type="entry name" value="PHOTOSYNTHETIC NDH SUBUNIT OF SUBCOMPLEX B 1, CHLOROPLASTIC"/>
    <property type="match status" value="1"/>
</dbReference>
<dbReference type="Gene3D" id="3.40.50.2000">
    <property type="entry name" value="Glycogen Phosphorylase B"/>
    <property type="match status" value="1"/>
</dbReference>
<name>A0A843X4M2_COLES</name>
<dbReference type="PANTHER" id="PTHR37698">
    <property type="entry name" value="PHOTOSYNTHETIC NDH SUBUNIT OF SUBCOMPLEX B 1, CHLOROPLASTIC"/>
    <property type="match status" value="1"/>
</dbReference>
<dbReference type="AlphaFoldDB" id="A0A843X4M2"/>
<keyword evidence="2" id="KW-1185">Reference proteome</keyword>
<dbReference type="OrthoDB" id="1998556at2759"/>
<organism evidence="1 2">
    <name type="scientific">Colocasia esculenta</name>
    <name type="common">Wild taro</name>
    <name type="synonym">Arum esculentum</name>
    <dbReference type="NCBI Taxonomy" id="4460"/>
    <lineage>
        <taxon>Eukaryota</taxon>
        <taxon>Viridiplantae</taxon>
        <taxon>Streptophyta</taxon>
        <taxon>Embryophyta</taxon>
        <taxon>Tracheophyta</taxon>
        <taxon>Spermatophyta</taxon>
        <taxon>Magnoliopsida</taxon>
        <taxon>Liliopsida</taxon>
        <taxon>Araceae</taxon>
        <taxon>Aroideae</taxon>
        <taxon>Colocasieae</taxon>
        <taxon>Colocasia</taxon>
    </lineage>
</organism>
<dbReference type="GO" id="GO:0010598">
    <property type="term" value="C:NAD(P)H dehydrogenase complex (plastoquinone)"/>
    <property type="evidence" value="ECO:0007669"/>
    <property type="project" value="InterPro"/>
</dbReference>
<dbReference type="GO" id="GO:0009507">
    <property type="term" value="C:chloroplast"/>
    <property type="evidence" value="ECO:0007669"/>
    <property type="project" value="InterPro"/>
</dbReference>
<dbReference type="GO" id="GO:0009773">
    <property type="term" value="P:photosynthetic electron transport in photosystem I"/>
    <property type="evidence" value="ECO:0007669"/>
    <property type="project" value="InterPro"/>
</dbReference>
<gene>
    <name evidence="1" type="ORF">Taro_047985</name>
</gene>
<evidence type="ECO:0000313" key="2">
    <source>
        <dbReference type="Proteomes" id="UP000652761"/>
    </source>
</evidence>
<protein>
    <submittedName>
        <fullName evidence="1">Uncharacterized protein</fullName>
    </submittedName>
</protein>